<name>A0A6M3MG85_9ZZZZ</name>
<dbReference type="SUPFAM" id="SSF49899">
    <property type="entry name" value="Concanavalin A-like lectins/glucanases"/>
    <property type="match status" value="1"/>
</dbReference>
<proteinExistence type="predicted"/>
<reference evidence="2" key="1">
    <citation type="submission" date="2020-03" db="EMBL/GenBank/DDBJ databases">
        <title>The deep terrestrial virosphere.</title>
        <authorList>
            <person name="Holmfeldt K."/>
            <person name="Nilsson E."/>
            <person name="Simone D."/>
            <person name="Lopez-Fernandez M."/>
            <person name="Wu X."/>
            <person name="de Brujin I."/>
            <person name="Lundin D."/>
            <person name="Andersson A."/>
            <person name="Bertilsson S."/>
            <person name="Dopson M."/>
        </authorList>
    </citation>
    <scope>NUCLEOTIDE SEQUENCE</scope>
    <source>
        <strain evidence="1">MM171A00816</strain>
        <strain evidence="2">MM171B00332</strain>
    </source>
</reference>
<organism evidence="2">
    <name type="scientific">viral metagenome</name>
    <dbReference type="NCBI Taxonomy" id="1070528"/>
    <lineage>
        <taxon>unclassified sequences</taxon>
        <taxon>metagenomes</taxon>
        <taxon>organismal metagenomes</taxon>
    </lineage>
</organism>
<sequence>MIVKPRLPVINRAHPLAKGLVADYPFFERGGTTLRDISGNNNHGTLTSMDPAVKWILTSQGYGLDFDTTDYVTIPDSDILDFGTSPFFVETWIKTTVNNVRQVAVAKADVTGNFIFEMGTYRTLTANEIYCEFYVSGLYPKVLVVDSSFFDGKVHHLVAGHDGTAVRLFIDGVLRGSNVSAYGNIDTASWAIGTYGAYSPPFRGWNGQIAKTRVWKKAPIAREIATLYADPWALYRSRRGIIGKAVAAAGVTYPQLERSFQRGAFRGIKMGVAA</sequence>
<dbReference type="AlphaFoldDB" id="A0A6M3MG85"/>
<dbReference type="GO" id="GO:0030246">
    <property type="term" value="F:carbohydrate binding"/>
    <property type="evidence" value="ECO:0007669"/>
    <property type="project" value="UniProtKB-KW"/>
</dbReference>
<protein>
    <submittedName>
        <fullName evidence="2">Putative lectin/glucanase superfamily protein</fullName>
    </submittedName>
</protein>
<evidence type="ECO:0000313" key="1">
    <source>
        <dbReference type="EMBL" id="QJA99858.1"/>
    </source>
</evidence>
<dbReference type="EMBL" id="MT143880">
    <property type="protein sequence ID" value="QJB04349.1"/>
    <property type="molecule type" value="Genomic_DNA"/>
</dbReference>
<accession>A0A6M3MG85</accession>
<keyword evidence="2" id="KW-0430">Lectin</keyword>
<evidence type="ECO:0000313" key="2">
    <source>
        <dbReference type="EMBL" id="QJB04349.1"/>
    </source>
</evidence>
<gene>
    <name evidence="1" type="ORF">MM171A00816_0007</name>
    <name evidence="2" type="ORF">MM171B00332_0012</name>
</gene>
<dbReference type="Pfam" id="PF13385">
    <property type="entry name" value="Laminin_G_3"/>
    <property type="match status" value="1"/>
</dbReference>
<dbReference type="Gene3D" id="2.60.120.200">
    <property type="match status" value="1"/>
</dbReference>
<dbReference type="EMBL" id="MT143671">
    <property type="protein sequence ID" value="QJA99858.1"/>
    <property type="molecule type" value="Genomic_DNA"/>
</dbReference>
<dbReference type="InterPro" id="IPR013320">
    <property type="entry name" value="ConA-like_dom_sf"/>
</dbReference>